<reference evidence="17" key="1">
    <citation type="journal article" date="2019" name="Nat. Commun.">
        <title>Genome-wide association mapping of date palm fruit traits.</title>
        <authorList>
            <person name="Hazzouri K.M."/>
            <person name="Gros-Balthazard M."/>
            <person name="Flowers J.M."/>
            <person name="Copetti D."/>
            <person name="Lemansour A."/>
            <person name="Lebrun M."/>
            <person name="Masmoudi K."/>
            <person name="Ferrand S."/>
            <person name="Dhar M.I."/>
            <person name="Fresquez Z.A."/>
            <person name="Rosas U."/>
            <person name="Zhang J."/>
            <person name="Talag J."/>
            <person name="Lee S."/>
            <person name="Kudrna D."/>
            <person name="Powell R.F."/>
            <person name="Leitch I.J."/>
            <person name="Krueger R.R."/>
            <person name="Wing R.A."/>
            <person name="Amiri K.M.A."/>
            <person name="Purugganan M.D."/>
        </authorList>
    </citation>
    <scope>NUCLEOTIDE SEQUENCE [LARGE SCALE GENOMIC DNA]</scope>
    <source>
        <strain evidence="17">cv. Khalas</strain>
    </source>
</reference>
<dbReference type="InterPro" id="IPR017761">
    <property type="entry name" value="Laccase"/>
</dbReference>
<dbReference type="GeneID" id="103717762"/>
<dbReference type="InterPro" id="IPR034289">
    <property type="entry name" value="CuRO_3_LCC"/>
</dbReference>
<evidence type="ECO:0000256" key="7">
    <source>
        <dbReference type="ARBA" id="ARBA00022525"/>
    </source>
</evidence>
<keyword evidence="11 13" id="KW-0186">Copper</keyword>
<organism evidence="17 21">
    <name type="scientific">Phoenix dactylifera</name>
    <name type="common">Date palm</name>
    <dbReference type="NCBI Taxonomy" id="42345"/>
    <lineage>
        <taxon>Eukaryota</taxon>
        <taxon>Viridiplantae</taxon>
        <taxon>Streptophyta</taxon>
        <taxon>Embryophyta</taxon>
        <taxon>Tracheophyta</taxon>
        <taxon>Spermatophyta</taxon>
        <taxon>Magnoliopsida</taxon>
        <taxon>Liliopsida</taxon>
        <taxon>Arecaceae</taxon>
        <taxon>Coryphoideae</taxon>
        <taxon>Phoeniceae</taxon>
        <taxon>Phoenix</taxon>
    </lineage>
</organism>
<dbReference type="Gene3D" id="2.60.40.420">
    <property type="entry name" value="Cupredoxins - blue copper proteins"/>
    <property type="match status" value="3"/>
</dbReference>
<dbReference type="InterPro" id="IPR002355">
    <property type="entry name" value="Cu_oxidase_Cu_BS"/>
</dbReference>
<keyword evidence="17" id="KW-1185">Reference proteome</keyword>
<dbReference type="GO" id="GO:0046274">
    <property type="term" value="P:lignin catabolic process"/>
    <property type="evidence" value="ECO:0007669"/>
    <property type="project" value="UniProtKB-KW"/>
</dbReference>
<evidence type="ECO:0000256" key="5">
    <source>
        <dbReference type="ARBA" id="ARBA00012297"/>
    </source>
</evidence>
<dbReference type="PROSITE" id="PS51257">
    <property type="entry name" value="PROKAR_LIPOPROTEIN"/>
    <property type="match status" value="1"/>
</dbReference>
<evidence type="ECO:0000259" key="16">
    <source>
        <dbReference type="Pfam" id="PF07732"/>
    </source>
</evidence>
<reference evidence="18 19" key="2">
    <citation type="submission" date="2025-04" db="UniProtKB">
        <authorList>
            <consortium name="RefSeq"/>
        </authorList>
    </citation>
    <scope>IDENTIFICATION</scope>
    <source>
        <tissue evidence="18 19">Young leaves</tissue>
    </source>
</reference>
<feature type="domain" description="Plastocyanin-like" evidence="15">
    <location>
        <begin position="439"/>
        <end position="573"/>
    </location>
</feature>
<dbReference type="RefSeq" id="XP_017700838.2">
    <property type="nucleotide sequence ID" value="XM_017845349.3"/>
</dbReference>
<dbReference type="InterPro" id="IPR011706">
    <property type="entry name" value="Cu-oxidase_C"/>
</dbReference>
<evidence type="ECO:0000256" key="1">
    <source>
        <dbReference type="ARBA" id="ARBA00000349"/>
    </source>
</evidence>
<dbReference type="SUPFAM" id="SSF49503">
    <property type="entry name" value="Cupredoxins"/>
    <property type="match status" value="3"/>
</dbReference>
<evidence type="ECO:0000256" key="11">
    <source>
        <dbReference type="ARBA" id="ARBA00023008"/>
    </source>
</evidence>
<dbReference type="OrthoDB" id="2121828at2759"/>
<evidence type="ECO:0000313" key="17">
    <source>
        <dbReference type="Proteomes" id="UP000228380"/>
    </source>
</evidence>
<evidence type="ECO:0000256" key="2">
    <source>
        <dbReference type="ARBA" id="ARBA00002075"/>
    </source>
</evidence>
<feature type="domain" description="Plastocyanin-like" evidence="14">
    <location>
        <begin position="170"/>
        <end position="301"/>
    </location>
</feature>
<dbReference type="InterPro" id="IPR008972">
    <property type="entry name" value="Cupredoxin"/>
</dbReference>
<comment type="function">
    <text evidence="2 13">Lignin degradation and detoxification of lignin-derived products.</text>
</comment>
<evidence type="ECO:0000256" key="9">
    <source>
        <dbReference type="ARBA" id="ARBA00022737"/>
    </source>
</evidence>
<evidence type="ECO:0000256" key="12">
    <source>
        <dbReference type="ARBA" id="ARBA00023185"/>
    </source>
</evidence>
<dbReference type="Pfam" id="PF07732">
    <property type="entry name" value="Cu-oxidase_3"/>
    <property type="match status" value="1"/>
</dbReference>
<evidence type="ECO:0000256" key="4">
    <source>
        <dbReference type="ARBA" id="ARBA00010609"/>
    </source>
</evidence>
<evidence type="ECO:0000313" key="18">
    <source>
        <dbReference type="RefSeq" id="XP_017700838.2"/>
    </source>
</evidence>
<keyword evidence="10 13" id="KW-0560">Oxidoreductase</keyword>
<proteinExistence type="inferred from homology"/>
<protein>
    <recommendedName>
        <fullName evidence="5 13">Laccase</fullName>
        <ecNumber evidence="5 13">1.10.3.2</ecNumber>
    </recommendedName>
    <alternativeName>
        <fullName evidence="13">Benzenediol:oxygen oxidoreductase</fullName>
    </alternativeName>
    <alternativeName>
        <fullName evidence="13">Diphenol oxidase</fullName>
    </alternativeName>
    <alternativeName>
        <fullName evidence="13">Urishiol oxidase</fullName>
    </alternativeName>
</protein>
<dbReference type="PANTHER" id="PTHR11709:SF262">
    <property type="entry name" value="LACCASE-14"/>
    <property type="match status" value="1"/>
</dbReference>
<dbReference type="Proteomes" id="UP000228380">
    <property type="component" value="Chromosome 15"/>
</dbReference>
<dbReference type="InterPro" id="IPR011707">
    <property type="entry name" value="Cu-oxidase-like_N"/>
</dbReference>
<dbReference type="RefSeq" id="XP_026664513.2">
    <property type="nucleotide sequence ID" value="XM_026808712.2"/>
</dbReference>
<dbReference type="GO" id="GO:0052716">
    <property type="term" value="F:hydroquinone:oxygen oxidoreductase activity"/>
    <property type="evidence" value="ECO:0007669"/>
    <property type="project" value="UniProtKB-EC"/>
</dbReference>
<dbReference type="PROSITE" id="PS00080">
    <property type="entry name" value="MULTICOPPER_OXIDASE2"/>
    <property type="match status" value="1"/>
</dbReference>
<dbReference type="InterPro" id="IPR001117">
    <property type="entry name" value="Cu-oxidase_2nd"/>
</dbReference>
<comment type="catalytic activity">
    <reaction evidence="1 13">
        <text>4 hydroquinone + O2 = 4 benzosemiquinone + 2 H2O</text>
        <dbReference type="Rhea" id="RHEA:11276"/>
        <dbReference type="ChEBI" id="CHEBI:15377"/>
        <dbReference type="ChEBI" id="CHEBI:15379"/>
        <dbReference type="ChEBI" id="CHEBI:17594"/>
        <dbReference type="ChEBI" id="CHEBI:17977"/>
        <dbReference type="EC" id="1.10.3.2"/>
    </reaction>
</comment>
<dbReference type="NCBIfam" id="TIGR03389">
    <property type="entry name" value="laccase"/>
    <property type="match status" value="1"/>
</dbReference>
<evidence type="ECO:0000313" key="20">
    <source>
        <dbReference type="RefSeq" id="XP_038990226.1"/>
    </source>
</evidence>
<dbReference type="InterPro" id="IPR034285">
    <property type="entry name" value="CuRO_2_LCC"/>
</dbReference>
<dbReference type="PROSITE" id="PS00079">
    <property type="entry name" value="MULTICOPPER_OXIDASE1"/>
    <property type="match status" value="1"/>
</dbReference>
<dbReference type="EC" id="1.10.3.2" evidence="5 13"/>
<dbReference type="RefSeq" id="XP_038990226.1">
    <property type="nucleotide sequence ID" value="XM_039134298.1"/>
</dbReference>
<evidence type="ECO:0000256" key="8">
    <source>
        <dbReference type="ARBA" id="ARBA00022723"/>
    </source>
</evidence>
<dbReference type="CDD" id="cd13849">
    <property type="entry name" value="CuRO_1_LCC_plant"/>
    <property type="match status" value="1"/>
</dbReference>
<keyword evidence="7 13" id="KW-0964">Secreted</keyword>
<dbReference type="GO" id="GO:0048046">
    <property type="term" value="C:apoplast"/>
    <property type="evidence" value="ECO:0007669"/>
    <property type="project" value="UniProtKB-SubCell"/>
</dbReference>
<keyword evidence="6 13" id="KW-0052">Apoplast</keyword>
<evidence type="ECO:0000259" key="15">
    <source>
        <dbReference type="Pfam" id="PF07731"/>
    </source>
</evidence>
<sequence>METRKARVLPSLLLALMLSCLPFGVHSNYHESKIHYHDFIVDLSPYIRLCKTKNILTVNGQFPGPTLHARRGDTMVVNVHNNASHNITIHWHGVILQCNPWADGASYITQCPIQRGHNHTYRFVLSKEQGTFWWHAHNHAARATVHGAIIVSPRPFSKSQNPFPVPHGQMPIILGEWWNGDVMEVYREAVEMGGHPVHSDAYTINGQPGYLYPCSKSETFKMSVEQGRTYLLQIINAAMDEQFFFSIAQHQMTLVRIDGSNTKALATDYIMISPGQAMDVLIEASQPSGYYVMAASAFDNGMGSMGHMIAMDSMSFMGPMTAQTVTTAFLQYTGSPCSPPSSPTLPSLPAYNDSLAANNFTSHLANHRKNLEFYLRDVEEHLFFTLSANLINCGAKKTCEGEMGMMNKASINNISFVKPRVDVLQAYYYGLHGVYDEDFPGEPPLKFNYTGMNMMNKRLWEPEMGTKVKVLEYNTLVELVFQGTSVVSGESHPMHLHGHRFYVVGWGPGNFDPEKDPLHYNLNNPPQVSTVAVPKNGWTAIRFRANNPGVWLLHCHFEHHQSVGMSMVFIVQNGTWKSQRALSPPPRDMPAC</sequence>
<dbReference type="CDD" id="cd13897">
    <property type="entry name" value="CuRO_3_LCC_plant"/>
    <property type="match status" value="1"/>
</dbReference>
<feature type="signal peptide" evidence="13">
    <location>
        <begin position="1"/>
        <end position="27"/>
    </location>
</feature>
<keyword evidence="8 13" id="KW-0479">Metal-binding</keyword>
<name>A0A8B9AX84_PHODC</name>
<dbReference type="RefSeq" id="XP_038990227.1">
    <property type="nucleotide sequence ID" value="XM_039134299.1"/>
</dbReference>
<dbReference type="InterPro" id="IPR045087">
    <property type="entry name" value="Cu-oxidase_fam"/>
</dbReference>
<accession>A0A8B9AX84</accession>
<dbReference type="KEGG" id="pda:103717762"/>
<evidence type="ECO:0000256" key="6">
    <source>
        <dbReference type="ARBA" id="ARBA00022523"/>
    </source>
</evidence>
<dbReference type="Pfam" id="PF00394">
    <property type="entry name" value="Cu-oxidase"/>
    <property type="match status" value="1"/>
</dbReference>
<comment type="similarity">
    <text evidence="4 13">Belongs to the multicopper oxidase family.</text>
</comment>
<dbReference type="AlphaFoldDB" id="A0A8B9AX84"/>
<dbReference type="Pfam" id="PF07731">
    <property type="entry name" value="Cu-oxidase_2"/>
    <property type="match status" value="1"/>
</dbReference>
<keyword evidence="9 13" id="KW-0677">Repeat</keyword>
<dbReference type="InterPro" id="IPR033138">
    <property type="entry name" value="Cu_oxidase_CS"/>
</dbReference>
<dbReference type="PANTHER" id="PTHR11709">
    <property type="entry name" value="MULTI-COPPER OXIDASE"/>
    <property type="match status" value="1"/>
</dbReference>
<dbReference type="InterPro" id="IPR034288">
    <property type="entry name" value="CuRO_1_LCC"/>
</dbReference>
<evidence type="ECO:0000259" key="14">
    <source>
        <dbReference type="Pfam" id="PF00394"/>
    </source>
</evidence>
<keyword evidence="13" id="KW-0732">Signal</keyword>
<evidence type="ECO:0000256" key="3">
    <source>
        <dbReference type="ARBA" id="ARBA00004271"/>
    </source>
</evidence>
<evidence type="ECO:0000313" key="19">
    <source>
        <dbReference type="RefSeq" id="XP_026664513.2"/>
    </source>
</evidence>
<dbReference type="CDD" id="cd13875">
    <property type="entry name" value="CuRO_2_LCC_plant"/>
    <property type="match status" value="1"/>
</dbReference>
<evidence type="ECO:0000256" key="10">
    <source>
        <dbReference type="ARBA" id="ARBA00023002"/>
    </source>
</evidence>
<comment type="cofactor">
    <cofactor evidence="13">
        <name>Cu cation</name>
        <dbReference type="ChEBI" id="CHEBI:23378"/>
    </cofactor>
    <text evidence="13">Binds 4 Cu cations per monomer.</text>
</comment>
<gene>
    <name evidence="18 19 20 21" type="primary">LOC103717762</name>
</gene>
<evidence type="ECO:0000256" key="13">
    <source>
        <dbReference type="RuleBase" id="RU361119"/>
    </source>
</evidence>
<feature type="chain" id="PRO_5044519954" description="Laccase" evidence="13">
    <location>
        <begin position="28"/>
        <end position="592"/>
    </location>
</feature>
<comment type="subcellular location">
    <subcellularLocation>
        <location evidence="3 13">Secreted</location>
        <location evidence="3 13">Extracellular space</location>
        <location evidence="3 13">Apoplast</location>
    </subcellularLocation>
</comment>
<dbReference type="GO" id="GO:0005507">
    <property type="term" value="F:copper ion binding"/>
    <property type="evidence" value="ECO:0007669"/>
    <property type="project" value="InterPro"/>
</dbReference>
<feature type="domain" description="Plastocyanin-like" evidence="16">
    <location>
        <begin position="47"/>
        <end position="154"/>
    </location>
</feature>
<keyword evidence="12 13" id="KW-0439">Lignin degradation</keyword>
<evidence type="ECO:0000313" key="21">
    <source>
        <dbReference type="RefSeq" id="XP_038990227.1"/>
    </source>
</evidence>